<evidence type="ECO:0000313" key="4">
    <source>
        <dbReference type="Proteomes" id="UP000184020"/>
    </source>
</evidence>
<dbReference type="Pfam" id="PF25583">
    <property type="entry name" value="WCX"/>
    <property type="match status" value="1"/>
</dbReference>
<dbReference type="InterPro" id="IPR057727">
    <property type="entry name" value="WCX_dom"/>
</dbReference>
<evidence type="ECO:0000259" key="1">
    <source>
        <dbReference type="Pfam" id="PF13280"/>
    </source>
</evidence>
<dbReference type="PANTHER" id="PTHR34580:SF9">
    <property type="entry name" value="SLL5097 PROTEIN"/>
    <property type="match status" value="1"/>
</dbReference>
<feature type="domain" description="WCX" evidence="2">
    <location>
        <begin position="228"/>
        <end position="298"/>
    </location>
</feature>
<keyword evidence="4" id="KW-1185">Reference proteome</keyword>
<dbReference type="InterPro" id="IPR026881">
    <property type="entry name" value="WYL_dom"/>
</dbReference>
<dbReference type="PROSITE" id="PS52050">
    <property type="entry name" value="WYL"/>
    <property type="match status" value="1"/>
</dbReference>
<feature type="domain" description="WYL" evidence="1">
    <location>
        <begin position="126"/>
        <end position="192"/>
    </location>
</feature>
<dbReference type="EMBL" id="FQWF01000011">
    <property type="protein sequence ID" value="SHG86993.1"/>
    <property type="molecule type" value="Genomic_DNA"/>
</dbReference>
<sequence length="306" mass="36093">MSRASSFTRQLLLIRKIQQENAKGVFPTLEALMNDVTKNLFNRNLDEVGISEITFKRDLQQIRKFFSIPIFYDKKEKGYYIEDYSQNESIIETALESFEILSSLNNDGVMPDFIIPEKRKSTGTQYFSNLMACIKNEDIVSFAYFKYDTEITTHPVIYPYALKESQRRWYLIGKTTCTNEIRAYGLDRISNINRTGLKFKKTTTITEIIKKYEDCFAMFSSDANPEKIIISYDKRDGNYIKSFPVHHSQRIEKEEENRIFFSFYLKIEPDFMMELLSRAWSLEIIEPLSLRTELHKILMDAKFRNS</sequence>
<keyword evidence="3" id="KW-0238">DNA-binding</keyword>
<dbReference type="AlphaFoldDB" id="A0A1M5NDD6"/>
<name>A0A1M5NDD6_9FLAO</name>
<evidence type="ECO:0000259" key="2">
    <source>
        <dbReference type="Pfam" id="PF25583"/>
    </source>
</evidence>
<organism evidence="3 4">
    <name type="scientific">Flavobacterium micromati</name>
    <dbReference type="NCBI Taxonomy" id="229205"/>
    <lineage>
        <taxon>Bacteria</taxon>
        <taxon>Pseudomonadati</taxon>
        <taxon>Bacteroidota</taxon>
        <taxon>Flavobacteriia</taxon>
        <taxon>Flavobacteriales</taxon>
        <taxon>Flavobacteriaceae</taxon>
        <taxon>Flavobacterium</taxon>
    </lineage>
</organism>
<dbReference type="RefSeq" id="WP_073020706.1">
    <property type="nucleotide sequence ID" value="NZ_FQWF01000011.1"/>
</dbReference>
<protein>
    <submittedName>
        <fullName evidence="3">Predicted DNA-binding transcriptional regulator YafY, contains an HTH and WYL domains</fullName>
    </submittedName>
</protein>
<gene>
    <name evidence="3" type="ORF">SAMN05444372_1114</name>
</gene>
<dbReference type="Proteomes" id="UP000184020">
    <property type="component" value="Unassembled WGS sequence"/>
</dbReference>
<dbReference type="Pfam" id="PF13280">
    <property type="entry name" value="WYL"/>
    <property type="match status" value="1"/>
</dbReference>
<evidence type="ECO:0000313" key="3">
    <source>
        <dbReference type="EMBL" id="SHG86993.1"/>
    </source>
</evidence>
<dbReference type="OrthoDB" id="43316at2"/>
<dbReference type="InterPro" id="IPR051534">
    <property type="entry name" value="CBASS_pafABC_assoc_protein"/>
</dbReference>
<dbReference type="PANTHER" id="PTHR34580">
    <property type="match status" value="1"/>
</dbReference>
<accession>A0A1M5NDD6</accession>
<dbReference type="STRING" id="229205.SAMN05444372_1114"/>
<proteinExistence type="predicted"/>
<dbReference type="GO" id="GO:0003677">
    <property type="term" value="F:DNA binding"/>
    <property type="evidence" value="ECO:0007669"/>
    <property type="project" value="UniProtKB-KW"/>
</dbReference>
<reference evidence="4" key="1">
    <citation type="submission" date="2016-11" db="EMBL/GenBank/DDBJ databases">
        <authorList>
            <person name="Varghese N."/>
            <person name="Submissions S."/>
        </authorList>
    </citation>
    <scope>NUCLEOTIDE SEQUENCE [LARGE SCALE GENOMIC DNA]</scope>
    <source>
        <strain evidence="4">DSM 17659</strain>
    </source>
</reference>